<evidence type="ECO:0000313" key="3">
    <source>
        <dbReference type="Proteomes" id="UP000185696"/>
    </source>
</evidence>
<accession>A0A7Z0WGW9</accession>
<dbReference type="Proteomes" id="UP000185696">
    <property type="component" value="Unassembled WGS sequence"/>
</dbReference>
<keyword evidence="3" id="KW-1185">Reference proteome</keyword>
<comment type="caution">
    <text evidence="2">The sequence shown here is derived from an EMBL/GenBank/DDBJ whole genome shotgun (WGS) entry which is preliminary data.</text>
</comment>
<dbReference type="InterPro" id="IPR023631">
    <property type="entry name" value="Amidase_dom"/>
</dbReference>
<name>A0A7Z0WGW9_9PSEU</name>
<dbReference type="PANTHER" id="PTHR42678:SF34">
    <property type="entry name" value="OS04G0183300 PROTEIN"/>
    <property type="match status" value="1"/>
</dbReference>
<evidence type="ECO:0000313" key="2">
    <source>
        <dbReference type="EMBL" id="OLF06965.1"/>
    </source>
</evidence>
<evidence type="ECO:0000259" key="1">
    <source>
        <dbReference type="Pfam" id="PF01425"/>
    </source>
</evidence>
<dbReference type="AlphaFoldDB" id="A0A7Z0WGW9"/>
<organism evidence="2 3">
    <name type="scientific">Actinophytocola xinjiangensis</name>
    <dbReference type="NCBI Taxonomy" id="485602"/>
    <lineage>
        <taxon>Bacteria</taxon>
        <taxon>Bacillati</taxon>
        <taxon>Actinomycetota</taxon>
        <taxon>Actinomycetes</taxon>
        <taxon>Pseudonocardiales</taxon>
        <taxon>Pseudonocardiaceae</taxon>
    </lineage>
</organism>
<dbReference type="SUPFAM" id="SSF75304">
    <property type="entry name" value="Amidase signature (AS) enzymes"/>
    <property type="match status" value="1"/>
</dbReference>
<dbReference type="InterPro" id="IPR036928">
    <property type="entry name" value="AS_sf"/>
</dbReference>
<protein>
    <recommendedName>
        <fullName evidence="1">Amidase domain-containing protein</fullName>
    </recommendedName>
</protein>
<feature type="domain" description="Amidase" evidence="1">
    <location>
        <begin position="22"/>
        <end position="426"/>
    </location>
</feature>
<gene>
    <name evidence="2" type="ORF">BLA60_29335</name>
</gene>
<dbReference type="PANTHER" id="PTHR42678">
    <property type="entry name" value="AMIDASE"/>
    <property type="match status" value="1"/>
</dbReference>
<dbReference type="EMBL" id="MSIF01000018">
    <property type="protein sequence ID" value="OLF06965.1"/>
    <property type="molecule type" value="Genomic_DNA"/>
</dbReference>
<reference evidence="2 3" key="1">
    <citation type="submission" date="2016-12" db="EMBL/GenBank/DDBJ databases">
        <title>The draft genome sequence of Actinophytocola xinjiangensis.</title>
        <authorList>
            <person name="Wang W."/>
            <person name="Yuan L."/>
        </authorList>
    </citation>
    <scope>NUCLEOTIDE SEQUENCE [LARGE SCALE GENOMIC DNA]</scope>
    <source>
        <strain evidence="2 3">CGMCC 4.4663</strain>
    </source>
</reference>
<dbReference type="Pfam" id="PF01425">
    <property type="entry name" value="Amidase"/>
    <property type="match status" value="1"/>
</dbReference>
<dbReference type="Gene3D" id="3.90.1300.10">
    <property type="entry name" value="Amidase signature (AS) domain"/>
    <property type="match status" value="1"/>
</dbReference>
<proteinExistence type="predicted"/>
<sequence>MWPSLPELRDGLRRGTWRAVDLLARCHDRIAGVDPLVRAIVALDPSADAAARESDRRFAEGAARALEGVPVLVKDNIDTAGLATTAGSRLLAVPPVADADVVAMLRAAGAVVAGKTAMTEWGNFRSTAAIEGWSGVGGQTANPFALTHSPWGSSSGSAVAVATGMAPVAFGTETDGSIVCPAAVNGVVGVKPARGLLPTRGVVPISPEVDTVGVLCGSVADATFVLAALGMPPAPPVRAPRVGYWPGRRMDAEVLAVADRVVARVEHVPVELTFDGPMLVGALDALIAEFRPALEGYLATRPGVPSTVDELIAANRADPVALALFGQELFELAAAVTGEDRVAARAKRAAARAWARAEVTAALGDLDAIVAPTCGPAWLVDPAVPPPITRATSTYAALAGLANVTVPMGSVGGLPVGLSVFGPATTGATLAVAGAVAAVCGPRPVPNCRSTASSAAVGAAPAAVVSE</sequence>